<dbReference type="PANTHER" id="PTHR43081">
    <property type="entry name" value="ADENYLATE CYCLASE, TERMINAL-DIFFERENTIATION SPECIFIC-RELATED"/>
    <property type="match status" value="1"/>
</dbReference>
<dbReference type="InterPro" id="IPR001041">
    <property type="entry name" value="2Fe-2S_ferredoxin-type"/>
</dbReference>
<evidence type="ECO:0000313" key="7">
    <source>
        <dbReference type="EMBL" id="TDE36659.1"/>
    </source>
</evidence>
<dbReference type="CDD" id="cd00207">
    <property type="entry name" value="fer2"/>
    <property type="match status" value="1"/>
</dbReference>
<dbReference type="AlphaFoldDB" id="A0A4R5EPI8"/>
<dbReference type="CDD" id="cd07302">
    <property type="entry name" value="CHD"/>
    <property type="match status" value="1"/>
</dbReference>
<feature type="transmembrane region" description="Helical" evidence="4">
    <location>
        <begin position="91"/>
        <end position="109"/>
    </location>
</feature>
<dbReference type="GO" id="GO:0005886">
    <property type="term" value="C:plasma membrane"/>
    <property type="evidence" value="ECO:0007669"/>
    <property type="project" value="UniProtKB-SubCell"/>
</dbReference>
<gene>
    <name evidence="7" type="ORF">E1B25_14185</name>
</gene>
<feature type="transmembrane region" description="Helical" evidence="4">
    <location>
        <begin position="228"/>
        <end position="246"/>
    </location>
</feature>
<reference evidence="7 8" key="1">
    <citation type="submission" date="2019-03" db="EMBL/GenBank/DDBJ databases">
        <authorList>
            <person name="Zhang S."/>
        </authorList>
    </citation>
    <scope>NUCLEOTIDE SEQUENCE [LARGE SCALE GENOMIC DNA]</scope>
    <source>
        <strain evidence="7 8">S4J41</strain>
    </source>
</reference>
<sequence length="561" mass="60721">MASMLWRGNWITRARIGSGLILFTFAVFHFLNIGLGLISPRAMEAMQDARQMITRTAVGGVILHGALLTHAALALYSLANRRTLRMPLWNALQFGFGLLIPVLLIAHVVHTRLAHELFGVNDRMSYIPVLIWNTPDGWKQALLLLLVWTHGCIGLHFWLRLTPWWRRNTPALVGIATLIPAFALAGFMTEGRRMQALFADPAARATAMAEFHWPDAATFGTLIAISRAGLWIFLALLALAAIVHFGRRSLRRRRAVRIRYADGPEVTSPRGLTLLEMSRLHGVPHTALCGGRGRCTTCRVVIEAGEDHLPPPEPAERNSLRAVNAGPGTRLACQIRPTNAATVFRVFLPDGRRGRAHSSQGQERRLAILFLDMRGFTARTTGQLPYDVVFLLNRFFDAIVPPILAEGGSVDKYLGDGLLAVFETADEGSSARAALRATSRLSAALAKFNLRLADEGIPAIRIGAGLHLGELVLGEIGAAGNAPRTIIGDTVNAASRLEGKTKELGVEVLVSQTVLHSAGIDTDALDFVTLDLRGVATPVIALSMASGQDLAPLLVDTAPAA</sequence>
<feature type="domain" description="Guanylate cyclase" evidence="5">
    <location>
        <begin position="367"/>
        <end position="498"/>
    </location>
</feature>
<dbReference type="OrthoDB" id="341967at2"/>
<dbReference type="InterPro" id="IPR029787">
    <property type="entry name" value="Nucleotide_cyclase"/>
</dbReference>
<dbReference type="InterPro" id="IPR034804">
    <property type="entry name" value="SQR/QFR_C/D"/>
</dbReference>
<dbReference type="SUPFAM" id="SSF55073">
    <property type="entry name" value="Nucleotide cyclase"/>
    <property type="match status" value="1"/>
</dbReference>
<evidence type="ECO:0000256" key="4">
    <source>
        <dbReference type="SAM" id="Phobius"/>
    </source>
</evidence>
<dbReference type="GO" id="GO:0006171">
    <property type="term" value="P:cAMP biosynthetic process"/>
    <property type="evidence" value="ECO:0007669"/>
    <property type="project" value="TreeGrafter"/>
</dbReference>
<dbReference type="GO" id="GO:0051536">
    <property type="term" value="F:iron-sulfur cluster binding"/>
    <property type="evidence" value="ECO:0007669"/>
    <property type="project" value="InterPro"/>
</dbReference>
<evidence type="ECO:0000259" key="6">
    <source>
        <dbReference type="PROSITE" id="PS51085"/>
    </source>
</evidence>
<dbReference type="SUPFAM" id="SSF54292">
    <property type="entry name" value="2Fe-2S ferredoxin-like"/>
    <property type="match status" value="1"/>
</dbReference>
<evidence type="ECO:0000256" key="1">
    <source>
        <dbReference type="ARBA" id="ARBA00004651"/>
    </source>
</evidence>
<dbReference type="Gene3D" id="3.30.70.1230">
    <property type="entry name" value="Nucleotide cyclase"/>
    <property type="match status" value="1"/>
</dbReference>
<dbReference type="PROSITE" id="PS51085">
    <property type="entry name" value="2FE2S_FER_2"/>
    <property type="match status" value="1"/>
</dbReference>
<dbReference type="Gene3D" id="3.10.20.30">
    <property type="match status" value="1"/>
</dbReference>
<dbReference type="InterPro" id="IPR012675">
    <property type="entry name" value="Beta-grasp_dom_sf"/>
</dbReference>
<dbReference type="PROSITE" id="PS50125">
    <property type="entry name" value="GUANYLATE_CYCLASE_2"/>
    <property type="match status" value="1"/>
</dbReference>
<dbReference type="SUPFAM" id="SSF81343">
    <property type="entry name" value="Fumarate reductase respiratory complex transmembrane subunits"/>
    <property type="match status" value="1"/>
</dbReference>
<dbReference type="Pfam" id="PF00211">
    <property type="entry name" value="Guanylate_cyc"/>
    <property type="match status" value="1"/>
</dbReference>
<keyword evidence="2" id="KW-1003">Cell membrane</keyword>
<evidence type="ECO:0000313" key="8">
    <source>
        <dbReference type="Proteomes" id="UP000294662"/>
    </source>
</evidence>
<dbReference type="GO" id="GO:0004016">
    <property type="term" value="F:adenylate cyclase activity"/>
    <property type="evidence" value="ECO:0007669"/>
    <property type="project" value="UniProtKB-ARBA"/>
</dbReference>
<organism evidence="7 8">
    <name type="scientific">Antarcticimicrobium sediminis</name>
    <dbReference type="NCBI Taxonomy" id="2546227"/>
    <lineage>
        <taxon>Bacteria</taxon>
        <taxon>Pseudomonadati</taxon>
        <taxon>Pseudomonadota</taxon>
        <taxon>Alphaproteobacteria</taxon>
        <taxon>Rhodobacterales</taxon>
        <taxon>Paracoccaceae</taxon>
        <taxon>Antarcticimicrobium</taxon>
    </lineage>
</organism>
<dbReference type="InterPro" id="IPR001054">
    <property type="entry name" value="A/G_cyclase"/>
</dbReference>
<comment type="caution">
    <text evidence="7">The sequence shown here is derived from an EMBL/GenBank/DDBJ whole genome shotgun (WGS) entry which is preliminary data.</text>
</comment>
<name>A0A4R5EPI8_9RHOB</name>
<dbReference type="SMART" id="SM00044">
    <property type="entry name" value="CYCc"/>
    <property type="match status" value="1"/>
</dbReference>
<feature type="domain" description="2Fe-2S ferredoxin-type" evidence="6">
    <location>
        <begin position="254"/>
        <end position="352"/>
    </location>
</feature>
<dbReference type="Proteomes" id="UP000294662">
    <property type="component" value="Unassembled WGS sequence"/>
</dbReference>
<protein>
    <submittedName>
        <fullName evidence="7">Adenylate/guanylate cyclase domain-containing protein</fullName>
    </submittedName>
</protein>
<evidence type="ECO:0000256" key="2">
    <source>
        <dbReference type="ARBA" id="ARBA00022475"/>
    </source>
</evidence>
<dbReference type="EMBL" id="SMFP01000009">
    <property type="protein sequence ID" value="TDE36659.1"/>
    <property type="molecule type" value="Genomic_DNA"/>
</dbReference>
<keyword evidence="3 4" id="KW-0472">Membrane</keyword>
<keyword evidence="4" id="KW-0812">Transmembrane</keyword>
<feature type="transmembrane region" description="Helical" evidence="4">
    <location>
        <begin position="58"/>
        <end position="79"/>
    </location>
</feature>
<comment type="subcellular location">
    <subcellularLocation>
        <location evidence="1">Cell membrane</location>
        <topology evidence="1">Multi-pass membrane protein</topology>
    </subcellularLocation>
</comment>
<accession>A0A4R5EPI8</accession>
<dbReference type="GO" id="GO:0035556">
    <property type="term" value="P:intracellular signal transduction"/>
    <property type="evidence" value="ECO:0007669"/>
    <property type="project" value="InterPro"/>
</dbReference>
<keyword evidence="8" id="KW-1185">Reference proteome</keyword>
<keyword evidence="4" id="KW-1133">Transmembrane helix</keyword>
<dbReference type="InterPro" id="IPR050697">
    <property type="entry name" value="Adenylyl/Guanylyl_Cyclase_3/4"/>
</dbReference>
<dbReference type="Pfam" id="PF00111">
    <property type="entry name" value="Fer2"/>
    <property type="match status" value="1"/>
</dbReference>
<evidence type="ECO:0000259" key="5">
    <source>
        <dbReference type="PROSITE" id="PS50125"/>
    </source>
</evidence>
<feature type="transmembrane region" description="Helical" evidence="4">
    <location>
        <begin position="171"/>
        <end position="188"/>
    </location>
</feature>
<proteinExistence type="predicted"/>
<feature type="transmembrane region" description="Helical" evidence="4">
    <location>
        <begin position="20"/>
        <end position="38"/>
    </location>
</feature>
<dbReference type="PANTHER" id="PTHR43081:SF17">
    <property type="entry name" value="BLL5647 PROTEIN"/>
    <property type="match status" value="1"/>
</dbReference>
<evidence type="ECO:0000256" key="3">
    <source>
        <dbReference type="ARBA" id="ARBA00023136"/>
    </source>
</evidence>
<dbReference type="InterPro" id="IPR036010">
    <property type="entry name" value="2Fe-2S_ferredoxin-like_sf"/>
</dbReference>
<feature type="transmembrane region" description="Helical" evidence="4">
    <location>
        <begin position="141"/>
        <end position="159"/>
    </location>
</feature>